<protein>
    <recommendedName>
        <fullName evidence="2">Nbr1 FW domain-containing protein</fullName>
    </recommendedName>
</protein>
<evidence type="ECO:0000313" key="3">
    <source>
        <dbReference type="EMBL" id="CAD8433624.1"/>
    </source>
</evidence>
<name>A0A7S0CTV8_9EUKA</name>
<dbReference type="PANTHER" id="PTHR20930">
    <property type="entry name" value="OVARIAN CARCINOMA ANTIGEN CA125-RELATED"/>
    <property type="match status" value="1"/>
</dbReference>
<dbReference type="CDD" id="cd14947">
    <property type="entry name" value="NBR1_like"/>
    <property type="match status" value="1"/>
</dbReference>
<feature type="region of interest" description="Disordered" evidence="1">
    <location>
        <begin position="236"/>
        <end position="263"/>
    </location>
</feature>
<sequence length="278" mass="31304">MSMTSESVEFHAKFVQDVVPDGTNIKPGEYFTKVWSLRNSGSSKWPVNLSLQPAIDKPKKKGQTYLEWDSKAYRLPALRPGEIGMGACRLKAPLKEGKYESVMFRVTAGNGIQFGDYCWTTALVTAKKQDGSSKETDRSRTQALFIEQNPTKLPKKKGELSEHTIKLLREEGVNEPAQLKGIKEKELESFISKHSLPLGDRSTLRTMWKKHQSPFETSVGEKDPFKVPLERKNAEISNKPSGYNLENPFAEQAQGGNESNNLFSDIFAKPENLYTGWK</sequence>
<feature type="domain" description="Nbr1 FW" evidence="2">
    <location>
        <begin position="19"/>
        <end position="121"/>
    </location>
</feature>
<dbReference type="InterPro" id="IPR013783">
    <property type="entry name" value="Ig-like_fold"/>
</dbReference>
<dbReference type="InterPro" id="IPR032350">
    <property type="entry name" value="Nbr1_FW"/>
</dbReference>
<reference evidence="3" key="1">
    <citation type="submission" date="2021-01" db="EMBL/GenBank/DDBJ databases">
        <authorList>
            <person name="Corre E."/>
            <person name="Pelletier E."/>
            <person name="Niang G."/>
            <person name="Scheremetjew M."/>
            <person name="Finn R."/>
            <person name="Kale V."/>
            <person name="Holt S."/>
            <person name="Cochrane G."/>
            <person name="Meng A."/>
            <person name="Brown T."/>
            <person name="Cohen L."/>
        </authorList>
    </citation>
    <scope>NUCLEOTIDE SEQUENCE</scope>
    <source>
        <strain evidence="3">CCMP2058</strain>
    </source>
</reference>
<accession>A0A7S0CTV8</accession>
<dbReference type="Pfam" id="PF16158">
    <property type="entry name" value="N_BRCA1_IG"/>
    <property type="match status" value="1"/>
</dbReference>
<dbReference type="Gene3D" id="2.60.40.10">
    <property type="entry name" value="Immunoglobulins"/>
    <property type="match status" value="1"/>
</dbReference>
<gene>
    <name evidence="3" type="ORF">LAMO00422_LOCUS2683</name>
</gene>
<feature type="compositionally biased region" description="Polar residues" evidence="1">
    <location>
        <begin position="254"/>
        <end position="263"/>
    </location>
</feature>
<evidence type="ECO:0000256" key="1">
    <source>
        <dbReference type="SAM" id="MobiDB-lite"/>
    </source>
</evidence>
<proteinExistence type="predicted"/>
<dbReference type="AlphaFoldDB" id="A0A7S0CTV8"/>
<organism evidence="3">
    <name type="scientific">Amorphochlora amoebiformis</name>
    <dbReference type="NCBI Taxonomy" id="1561963"/>
    <lineage>
        <taxon>Eukaryota</taxon>
        <taxon>Sar</taxon>
        <taxon>Rhizaria</taxon>
        <taxon>Cercozoa</taxon>
        <taxon>Chlorarachniophyceae</taxon>
        <taxon>Amorphochlora</taxon>
    </lineage>
</organism>
<evidence type="ECO:0000259" key="2">
    <source>
        <dbReference type="Pfam" id="PF16158"/>
    </source>
</evidence>
<dbReference type="EMBL" id="HBEM01003834">
    <property type="protein sequence ID" value="CAD8433624.1"/>
    <property type="molecule type" value="Transcribed_RNA"/>
</dbReference>
<dbReference type="PANTHER" id="PTHR20930:SF0">
    <property type="entry name" value="PROTEIN ILRUN"/>
    <property type="match status" value="1"/>
</dbReference>